<dbReference type="Proteomes" id="UP000078046">
    <property type="component" value="Unassembled WGS sequence"/>
</dbReference>
<comment type="caution">
    <text evidence="1">The sequence shown here is derived from an EMBL/GenBank/DDBJ whole genome shotgun (WGS) entry which is preliminary data.</text>
</comment>
<dbReference type="AlphaFoldDB" id="A0A177B1Q1"/>
<organism evidence="1 2">
    <name type="scientific">Intoshia linei</name>
    <dbReference type="NCBI Taxonomy" id="1819745"/>
    <lineage>
        <taxon>Eukaryota</taxon>
        <taxon>Metazoa</taxon>
        <taxon>Spiralia</taxon>
        <taxon>Lophotrochozoa</taxon>
        <taxon>Mesozoa</taxon>
        <taxon>Orthonectida</taxon>
        <taxon>Rhopaluridae</taxon>
        <taxon>Intoshia</taxon>
    </lineage>
</organism>
<dbReference type="EMBL" id="LWCA01000680">
    <property type="protein sequence ID" value="OAF67364.1"/>
    <property type="molecule type" value="Genomic_DNA"/>
</dbReference>
<reference evidence="1 2" key="1">
    <citation type="submission" date="2016-04" db="EMBL/GenBank/DDBJ databases">
        <title>The genome of Intoshia linei affirms orthonectids as highly simplified spiralians.</title>
        <authorList>
            <person name="Mikhailov K.V."/>
            <person name="Slusarev G.S."/>
            <person name="Nikitin M.A."/>
            <person name="Logacheva M.D."/>
            <person name="Penin A."/>
            <person name="Aleoshin V."/>
            <person name="Panchin Y.V."/>
        </authorList>
    </citation>
    <scope>NUCLEOTIDE SEQUENCE [LARGE SCALE GENOMIC DNA]</scope>
    <source>
        <strain evidence="1">Intl2013</strain>
        <tissue evidence="1">Whole animal</tissue>
    </source>
</reference>
<evidence type="ECO:0000313" key="2">
    <source>
        <dbReference type="Proteomes" id="UP000078046"/>
    </source>
</evidence>
<gene>
    <name evidence="1" type="ORF">A3Q56_04921</name>
</gene>
<feature type="non-terminal residue" evidence="1">
    <location>
        <position position="1"/>
    </location>
</feature>
<evidence type="ECO:0000313" key="1">
    <source>
        <dbReference type="EMBL" id="OAF67364.1"/>
    </source>
</evidence>
<protein>
    <submittedName>
        <fullName evidence="1">Uncharacterized protein</fullName>
    </submittedName>
</protein>
<keyword evidence="2" id="KW-1185">Reference proteome</keyword>
<name>A0A177B1Q1_9BILA</name>
<accession>A0A177B1Q1</accession>
<sequence>NQSLKSLESRLDIIETNCGYQQNIPINLKNKIFEIKKKSQLIFNEILSNFPKKETFIKNIGSLGNAKQYENISVENILSQEKNIREAITNLRKLKEFVNLDFPYLKKLSQMDNIHIVQCNTSNQLKELKQIQEAFNSTLIRYNLLVVIY</sequence>
<proteinExistence type="predicted"/>